<keyword evidence="1" id="KW-0436">Ligase</keyword>
<organism evidence="7 8">
    <name type="scientific">Saccharomyces cerevisiae (strain Kyokai no. 7 / NBRC 101557)</name>
    <name type="common">Baker's yeast</name>
    <dbReference type="NCBI Taxonomy" id="721032"/>
    <lineage>
        <taxon>Eukaryota</taxon>
        <taxon>Fungi</taxon>
        <taxon>Dikarya</taxon>
        <taxon>Ascomycota</taxon>
        <taxon>Saccharomycotina</taxon>
        <taxon>Saccharomycetes</taxon>
        <taxon>Saccharomycetales</taxon>
        <taxon>Saccharomycetaceae</taxon>
        <taxon>Saccharomyces</taxon>
    </lineage>
</organism>
<protein>
    <submittedName>
        <fullName evidence="7">K7_Ism1ap</fullName>
    </submittedName>
</protein>
<gene>
    <name evidence="7" type="primary">K7_ISM1a</name>
    <name evidence="7" type="ORF">SYK7_070861</name>
</gene>
<dbReference type="SUPFAM" id="SSF52374">
    <property type="entry name" value="Nucleotidylyl transferase"/>
    <property type="match status" value="1"/>
</dbReference>
<dbReference type="AlphaFoldDB" id="G2WPD8"/>
<feature type="non-terminal residue" evidence="7">
    <location>
        <position position="142"/>
    </location>
</feature>
<evidence type="ECO:0000259" key="6">
    <source>
        <dbReference type="Pfam" id="PF00133"/>
    </source>
</evidence>
<dbReference type="Gene3D" id="3.40.50.620">
    <property type="entry name" value="HUPs"/>
    <property type="match status" value="1"/>
</dbReference>
<feature type="domain" description="Aminoacyl-tRNA synthetase class Ia" evidence="6">
    <location>
        <begin position="83"/>
        <end position="141"/>
    </location>
</feature>
<comment type="caution">
    <text evidence="7">The sequence shown here is derived from an EMBL/GenBank/DDBJ whole genome shotgun (WGS) entry which is preliminary data.</text>
</comment>
<accession>G2WPD8</accession>
<proteinExistence type="predicted"/>
<evidence type="ECO:0000256" key="2">
    <source>
        <dbReference type="ARBA" id="ARBA00022741"/>
    </source>
</evidence>
<dbReference type="PROSITE" id="PS00178">
    <property type="entry name" value="AA_TRNA_LIGASE_I"/>
    <property type="match status" value="1"/>
</dbReference>
<keyword evidence="4" id="KW-0648">Protein biosynthesis</keyword>
<dbReference type="GO" id="GO:0005524">
    <property type="term" value="F:ATP binding"/>
    <property type="evidence" value="ECO:0007669"/>
    <property type="project" value="UniProtKB-KW"/>
</dbReference>
<dbReference type="GO" id="GO:0005739">
    <property type="term" value="C:mitochondrion"/>
    <property type="evidence" value="ECO:0007669"/>
    <property type="project" value="TreeGrafter"/>
</dbReference>
<evidence type="ECO:0000256" key="1">
    <source>
        <dbReference type="ARBA" id="ARBA00022598"/>
    </source>
</evidence>
<dbReference type="InterPro" id="IPR014729">
    <property type="entry name" value="Rossmann-like_a/b/a_fold"/>
</dbReference>
<dbReference type="InterPro" id="IPR050081">
    <property type="entry name" value="Ile-tRNA_ligase"/>
</dbReference>
<evidence type="ECO:0000313" key="8">
    <source>
        <dbReference type="Proteomes" id="UP000001608"/>
    </source>
</evidence>
<evidence type="ECO:0000256" key="5">
    <source>
        <dbReference type="ARBA" id="ARBA00023146"/>
    </source>
</evidence>
<dbReference type="GO" id="GO:0004822">
    <property type="term" value="F:isoleucine-tRNA ligase activity"/>
    <property type="evidence" value="ECO:0007669"/>
    <property type="project" value="TreeGrafter"/>
</dbReference>
<keyword evidence="3" id="KW-0067">ATP-binding</keyword>
<dbReference type="GO" id="GO:0006428">
    <property type="term" value="P:isoleucyl-tRNA aminoacylation"/>
    <property type="evidence" value="ECO:0007669"/>
    <property type="project" value="TreeGrafter"/>
</dbReference>
<dbReference type="Pfam" id="PF00133">
    <property type="entry name" value="tRNA-synt_1"/>
    <property type="match status" value="1"/>
</dbReference>
<keyword evidence="2" id="KW-0547">Nucleotide-binding</keyword>
<evidence type="ECO:0000256" key="3">
    <source>
        <dbReference type="ARBA" id="ARBA00022840"/>
    </source>
</evidence>
<name>G2WPD8_YEASK</name>
<evidence type="ECO:0000313" key="7">
    <source>
        <dbReference type="EMBL" id="GAA26931.1"/>
    </source>
</evidence>
<dbReference type="PANTHER" id="PTHR42765">
    <property type="entry name" value="SOLEUCYL-TRNA SYNTHETASE"/>
    <property type="match status" value="1"/>
</dbReference>
<dbReference type="InterPro" id="IPR001412">
    <property type="entry name" value="aa-tRNA-synth_I_CS"/>
</dbReference>
<dbReference type="Proteomes" id="UP000001608">
    <property type="component" value="Chromosome 16"/>
</dbReference>
<dbReference type="PANTHER" id="PTHR42765:SF1">
    <property type="entry name" value="ISOLEUCINE--TRNA LIGASE, MITOCHONDRIAL"/>
    <property type="match status" value="1"/>
</dbReference>
<dbReference type="GO" id="GO:0032543">
    <property type="term" value="P:mitochondrial translation"/>
    <property type="evidence" value="ECO:0007669"/>
    <property type="project" value="TreeGrafter"/>
</dbReference>
<evidence type="ECO:0000256" key="4">
    <source>
        <dbReference type="ARBA" id="ARBA00022917"/>
    </source>
</evidence>
<dbReference type="EMBL" id="DG000052">
    <property type="protein sequence ID" value="GAA26931.1"/>
    <property type="molecule type" value="Genomic_DNA"/>
</dbReference>
<keyword evidence="5" id="KW-0030">Aminoacyl-tRNA synthetase</keyword>
<sequence length="142" mass="16784">MKRSRLVPQHIFSIISKRYLAKHAYQKTLNLPKTKFPNRSNLEITLRELIPKSSQLVYKEQLRDFFEEFSKLNTTDEKLEFIKEKLFILHDGPPYANGELHLGHALNKILKDIINRYQLSQGKYIFYKPGWDCHGLPIEIKA</sequence>
<dbReference type="HOGENOM" id="CLU_153605_0_0_1"/>
<dbReference type="InterPro" id="IPR002300">
    <property type="entry name" value="aa-tRNA-synth_Ia"/>
</dbReference>
<reference evidence="7 8" key="1">
    <citation type="journal article" date="2011" name="DNA Res.">
        <title>Whole-genome sequencing of sake yeast Saccharomyces cerevisiae Kyokai no. 7.</title>
        <authorList>
            <person name="Akao T."/>
            <person name="Yashiro I."/>
            <person name="Hosoyama A."/>
            <person name="Kitagaki H."/>
            <person name="Horikawa H."/>
            <person name="Watanabe D."/>
            <person name="Akada R."/>
            <person name="Ando Y."/>
            <person name="Harashima S."/>
            <person name="Inoue T."/>
            <person name="Inoue Y."/>
            <person name="Kajiwara S."/>
            <person name="Kitamoto K."/>
            <person name="Kitamoto N."/>
            <person name="Kobayashi O."/>
            <person name="Kuhara S."/>
            <person name="Masubuchi T."/>
            <person name="Mizoguchi H."/>
            <person name="Nakao Y."/>
            <person name="Nakazato A."/>
            <person name="Namise M."/>
            <person name="Oba T."/>
            <person name="Ogata T."/>
            <person name="Ohta A."/>
            <person name="Sato M."/>
            <person name="Shibasaki S."/>
            <person name="Takatsume Y."/>
            <person name="Tanimoto S."/>
            <person name="Tsuboi H."/>
            <person name="Nishimura A."/>
            <person name="Yoda K."/>
            <person name="Ishikawa T."/>
            <person name="Iwashita K."/>
            <person name="Fujita N."/>
            <person name="Shimoi H."/>
        </authorList>
    </citation>
    <scope>NUCLEOTIDE SEQUENCE [LARGE SCALE GENOMIC DNA]</scope>
    <source>
        <strain evidence="8">Kyokai no. 7 / NBRC 101557</strain>
    </source>
</reference>